<dbReference type="PANTHER" id="PTHR12544">
    <property type="entry name" value="GLUTAMINASE"/>
    <property type="match status" value="1"/>
</dbReference>
<feature type="binding site" evidence="5">
    <location>
        <position position="235"/>
    </location>
    <ligand>
        <name>substrate</name>
    </ligand>
</feature>
<keyword evidence="3 5" id="KW-0378">Hydrolase</keyword>
<dbReference type="PANTHER" id="PTHR12544:SF48">
    <property type="entry name" value="GLUTAMINASE 1"/>
    <property type="match status" value="1"/>
</dbReference>
<dbReference type="GO" id="GO:0006543">
    <property type="term" value="P:L-glutamine catabolic process"/>
    <property type="evidence" value="ECO:0007669"/>
    <property type="project" value="TreeGrafter"/>
</dbReference>
<reference evidence="6 7" key="1">
    <citation type="submission" date="2016-09" db="EMBL/GenBank/DDBJ databases">
        <authorList>
            <person name="Capua I."/>
            <person name="De Benedictis P."/>
            <person name="Joannis T."/>
            <person name="Lombin L.H."/>
            <person name="Cattoli G."/>
        </authorList>
    </citation>
    <scope>NUCLEOTIDE SEQUENCE [LARGE SCALE GENOMIC DNA]</scope>
    <source>
        <strain evidence="6 7">GB001</strain>
    </source>
</reference>
<dbReference type="EMBL" id="FMIQ01000006">
    <property type="protein sequence ID" value="SCM50900.1"/>
    <property type="molecule type" value="Genomic_DNA"/>
</dbReference>
<name>A0A1C6YVK2_HAFAL</name>
<dbReference type="GO" id="GO:0006537">
    <property type="term" value="P:glutamate biosynthetic process"/>
    <property type="evidence" value="ECO:0007669"/>
    <property type="project" value="TreeGrafter"/>
</dbReference>
<dbReference type="NCBIfam" id="NF009020">
    <property type="entry name" value="PRK12356.1"/>
    <property type="match status" value="1"/>
</dbReference>
<evidence type="ECO:0000313" key="6">
    <source>
        <dbReference type="EMBL" id="SCM50900.1"/>
    </source>
</evidence>
<dbReference type="Pfam" id="PF04960">
    <property type="entry name" value="Glutaminase"/>
    <property type="match status" value="1"/>
</dbReference>
<dbReference type="InterPro" id="IPR012338">
    <property type="entry name" value="Beta-lactam/transpept-like"/>
</dbReference>
<dbReference type="InterPro" id="IPR015868">
    <property type="entry name" value="Glutaminase"/>
</dbReference>
<feature type="binding site" evidence="5">
    <location>
        <position position="211"/>
    </location>
    <ligand>
        <name>substrate</name>
    </ligand>
</feature>
<comment type="similarity">
    <text evidence="1 5">Belongs to the glutaminase family.</text>
</comment>
<dbReference type="GO" id="GO:0004359">
    <property type="term" value="F:glutaminase activity"/>
    <property type="evidence" value="ECO:0007669"/>
    <property type="project" value="UniProtKB-UniRule"/>
</dbReference>
<accession>A0A1C6YVK2</accession>
<sequence length="352" mass="38025">MKTLMKTKSLMQTKILMKNKVISAFFITVCLMGTGYAKTAPNAEPSTTNYSAIVQNAYTQFKNDKRGDVADYIPALAKYSPDNYAIVVATVDGQIFSAGNKDALFPLESLTKVFTLALAMEQQGQKQTLNKLGANATGLPFNSGLAVELRPERPQNPLVNAGAISSVSLLNAKNAEAKWEQIMGNLNAFADNQLHVNQEVYQSESETNQHNQALALLMQSYGRLYSNPREAVDLYTRQCSVDASTLDLAKMGATLANHGQSPYSGKRLIAEENVPKILAEMAIAGLYDGSGQWLYNVGIPAKSGVGGGIFAVVPGKYAVAVYSPPLDKEGNSVRAQEAIEYIAHATQANVFR</sequence>
<proteinExistence type="inferred from homology"/>
<evidence type="ECO:0000256" key="4">
    <source>
        <dbReference type="ARBA" id="ARBA00049534"/>
    </source>
</evidence>
<evidence type="ECO:0000256" key="3">
    <source>
        <dbReference type="ARBA" id="ARBA00022801"/>
    </source>
</evidence>
<keyword evidence="5" id="KW-0007">Acetylation</keyword>
<evidence type="ECO:0000256" key="5">
    <source>
        <dbReference type="HAMAP-Rule" id="MF_00313"/>
    </source>
</evidence>
<dbReference type="SUPFAM" id="SSF56601">
    <property type="entry name" value="beta-lactamase/transpeptidase-like"/>
    <property type="match status" value="1"/>
</dbReference>
<evidence type="ECO:0000256" key="1">
    <source>
        <dbReference type="ARBA" id="ARBA00011076"/>
    </source>
</evidence>
<dbReference type="AlphaFoldDB" id="A0A1C6YVK2"/>
<dbReference type="Proteomes" id="UP000094844">
    <property type="component" value="Unassembled WGS sequence"/>
</dbReference>
<comment type="subunit">
    <text evidence="5">Homotetramer.</text>
</comment>
<feature type="binding site" evidence="5">
    <location>
        <position position="160"/>
    </location>
    <ligand>
        <name>substrate</name>
    </ligand>
</feature>
<dbReference type="STRING" id="569.A6V27_19905"/>
<comment type="catalytic activity">
    <reaction evidence="4 5">
        <text>L-glutamine + H2O = L-glutamate + NH4(+)</text>
        <dbReference type="Rhea" id="RHEA:15889"/>
        <dbReference type="ChEBI" id="CHEBI:15377"/>
        <dbReference type="ChEBI" id="CHEBI:28938"/>
        <dbReference type="ChEBI" id="CHEBI:29985"/>
        <dbReference type="ChEBI" id="CHEBI:58359"/>
        <dbReference type="EC" id="3.5.1.2"/>
    </reaction>
</comment>
<dbReference type="EC" id="3.5.1.2" evidence="2 5"/>
<dbReference type="NCBIfam" id="TIGR03814">
    <property type="entry name" value="Gln_ase"/>
    <property type="match status" value="1"/>
</dbReference>
<feature type="binding site" evidence="5">
    <location>
        <position position="204"/>
    </location>
    <ligand>
        <name>substrate</name>
    </ligand>
</feature>
<feature type="binding site" evidence="5">
    <location>
        <position position="305"/>
    </location>
    <ligand>
        <name>substrate</name>
    </ligand>
</feature>
<protein>
    <recommendedName>
        <fullName evidence="2 5">Glutaminase</fullName>
        <ecNumber evidence="2 5">3.5.1.2</ecNumber>
    </recommendedName>
</protein>
<feature type="binding site" evidence="5">
    <location>
        <position position="109"/>
    </location>
    <ligand>
        <name>substrate</name>
    </ligand>
</feature>
<gene>
    <name evidence="5 6" type="primary">glsA</name>
    <name evidence="6" type="ORF">BN1044_00349</name>
</gene>
<evidence type="ECO:0000313" key="7">
    <source>
        <dbReference type="Proteomes" id="UP000094844"/>
    </source>
</evidence>
<organism evidence="6 7">
    <name type="scientific">Hafnia alvei</name>
    <dbReference type="NCBI Taxonomy" id="569"/>
    <lineage>
        <taxon>Bacteria</taxon>
        <taxon>Pseudomonadati</taxon>
        <taxon>Pseudomonadota</taxon>
        <taxon>Gammaproteobacteria</taxon>
        <taxon>Enterobacterales</taxon>
        <taxon>Hafniaceae</taxon>
        <taxon>Hafnia</taxon>
    </lineage>
</organism>
<evidence type="ECO:0000256" key="2">
    <source>
        <dbReference type="ARBA" id="ARBA00012918"/>
    </source>
</evidence>
<dbReference type="Gene3D" id="3.40.710.10">
    <property type="entry name" value="DD-peptidase/beta-lactamase superfamily"/>
    <property type="match status" value="1"/>
</dbReference>
<dbReference type="HAMAP" id="MF_00313">
    <property type="entry name" value="Glutaminase"/>
    <property type="match status" value="1"/>
</dbReference>
<feature type="binding site" evidence="5">
    <location>
        <position position="287"/>
    </location>
    <ligand>
        <name>substrate</name>
    </ligand>
</feature>